<feature type="chain" id="PRO_5042015745" description="Secreted protein" evidence="2">
    <location>
        <begin position="25"/>
        <end position="155"/>
    </location>
</feature>
<gene>
    <name evidence="3" type="ORF">LX32DRAFT_318697</name>
</gene>
<accession>A0AAD9H233</accession>
<name>A0AAD9H233_9PEZI</name>
<organism evidence="3 4">
    <name type="scientific">Colletotrichum zoysiae</name>
    <dbReference type="NCBI Taxonomy" id="1216348"/>
    <lineage>
        <taxon>Eukaryota</taxon>
        <taxon>Fungi</taxon>
        <taxon>Dikarya</taxon>
        <taxon>Ascomycota</taxon>
        <taxon>Pezizomycotina</taxon>
        <taxon>Sordariomycetes</taxon>
        <taxon>Hypocreomycetidae</taxon>
        <taxon>Glomerellales</taxon>
        <taxon>Glomerellaceae</taxon>
        <taxon>Colletotrichum</taxon>
        <taxon>Colletotrichum graminicola species complex</taxon>
    </lineage>
</organism>
<evidence type="ECO:0000256" key="1">
    <source>
        <dbReference type="SAM" id="MobiDB-lite"/>
    </source>
</evidence>
<reference evidence="3" key="1">
    <citation type="submission" date="2021-06" db="EMBL/GenBank/DDBJ databases">
        <title>Comparative genomics, transcriptomics and evolutionary studies reveal genomic signatures of adaptation to plant cell wall in hemibiotrophic fungi.</title>
        <authorList>
            <consortium name="DOE Joint Genome Institute"/>
            <person name="Baroncelli R."/>
            <person name="Diaz J.F."/>
            <person name="Benocci T."/>
            <person name="Peng M."/>
            <person name="Battaglia E."/>
            <person name="Haridas S."/>
            <person name="Andreopoulos W."/>
            <person name="Labutti K."/>
            <person name="Pangilinan J."/>
            <person name="Floch G.L."/>
            <person name="Makela M.R."/>
            <person name="Henrissat B."/>
            <person name="Grigoriev I.V."/>
            <person name="Crouch J.A."/>
            <person name="De Vries R.P."/>
            <person name="Sukno S.A."/>
            <person name="Thon M.R."/>
        </authorList>
    </citation>
    <scope>NUCLEOTIDE SEQUENCE</scope>
    <source>
        <strain evidence="3">MAFF235873</strain>
    </source>
</reference>
<proteinExistence type="predicted"/>
<feature type="signal peptide" evidence="2">
    <location>
        <begin position="1"/>
        <end position="24"/>
    </location>
</feature>
<protein>
    <recommendedName>
        <fullName evidence="5">Secreted protein</fullName>
    </recommendedName>
</protein>
<comment type="caution">
    <text evidence="3">The sequence shown here is derived from an EMBL/GenBank/DDBJ whole genome shotgun (WGS) entry which is preliminary data.</text>
</comment>
<evidence type="ECO:0000256" key="2">
    <source>
        <dbReference type="SAM" id="SignalP"/>
    </source>
</evidence>
<evidence type="ECO:0000313" key="4">
    <source>
        <dbReference type="Proteomes" id="UP001232148"/>
    </source>
</evidence>
<keyword evidence="2" id="KW-0732">Signal</keyword>
<feature type="compositionally biased region" description="Basic and acidic residues" evidence="1">
    <location>
        <begin position="62"/>
        <end position="71"/>
    </location>
</feature>
<dbReference type="Proteomes" id="UP001232148">
    <property type="component" value="Unassembled WGS sequence"/>
</dbReference>
<feature type="region of interest" description="Disordered" evidence="1">
    <location>
        <begin position="57"/>
        <end position="77"/>
    </location>
</feature>
<sequence length="155" mass="17554">MQPSHWLNHCVLLGLGTITTPLVACACQTPPCLPRYLNTSLRPRNHVVRGRCRKTPRLTEQQPRKHADMSRNRPCQQTRTSTQIHWGVYTTATEYEQRSLLLAHPYSSQLEAGTRLSYSIETAIPCSLRTTDDTPLPATLPQLVAERESPHDHGY</sequence>
<dbReference type="AlphaFoldDB" id="A0AAD9H233"/>
<evidence type="ECO:0008006" key="5">
    <source>
        <dbReference type="Google" id="ProtNLM"/>
    </source>
</evidence>
<evidence type="ECO:0000313" key="3">
    <source>
        <dbReference type="EMBL" id="KAK2020507.1"/>
    </source>
</evidence>
<dbReference type="EMBL" id="MU843228">
    <property type="protein sequence ID" value="KAK2020507.1"/>
    <property type="molecule type" value="Genomic_DNA"/>
</dbReference>
<keyword evidence="4" id="KW-1185">Reference proteome</keyword>